<dbReference type="InterPro" id="IPR051455">
    <property type="entry name" value="Bact_solute-bind_prot3"/>
</dbReference>
<dbReference type="Gene3D" id="3.40.190.10">
    <property type="entry name" value="Periplasmic binding protein-like II"/>
    <property type="match status" value="2"/>
</dbReference>
<dbReference type="Proteomes" id="UP000070107">
    <property type="component" value="Unassembled WGS sequence"/>
</dbReference>
<reference evidence="7 8" key="1">
    <citation type="submission" date="2015-11" db="EMBL/GenBank/DDBJ databases">
        <title>Draft genome sequence of Paramesorhizobium deserti A-3-E, a strain highly resistant to diverse beta-lactam antibiotics.</title>
        <authorList>
            <person name="Lv R."/>
            <person name="Yang X."/>
            <person name="Fang N."/>
            <person name="Guo J."/>
            <person name="Luo X."/>
            <person name="Peng F."/>
            <person name="Yang R."/>
            <person name="Cui Y."/>
            <person name="Fang C."/>
            <person name="Song Y."/>
        </authorList>
    </citation>
    <scope>NUCLEOTIDE SEQUENCE [LARGE SCALE GENOMIC DNA]</scope>
    <source>
        <strain evidence="7 8">A-3-E</strain>
    </source>
</reference>
<dbReference type="AlphaFoldDB" id="A0A135HPG2"/>
<dbReference type="GO" id="GO:0030288">
    <property type="term" value="C:outer membrane-bounded periplasmic space"/>
    <property type="evidence" value="ECO:0007669"/>
    <property type="project" value="TreeGrafter"/>
</dbReference>
<evidence type="ECO:0000256" key="1">
    <source>
        <dbReference type="ARBA" id="ARBA00010333"/>
    </source>
</evidence>
<gene>
    <name evidence="7" type="ORF">ATN84_20650</name>
</gene>
<comment type="caution">
    <text evidence="7">The sequence shown here is derived from an EMBL/GenBank/DDBJ whole genome shotgun (WGS) entry which is preliminary data.</text>
</comment>
<evidence type="ECO:0000256" key="3">
    <source>
        <dbReference type="ARBA" id="ARBA00022729"/>
    </source>
</evidence>
<dbReference type="InterPro" id="IPR018313">
    <property type="entry name" value="SBP_3_CS"/>
</dbReference>
<keyword evidence="2" id="KW-0813">Transport</keyword>
<dbReference type="OrthoDB" id="6192933at2"/>
<evidence type="ECO:0000256" key="5">
    <source>
        <dbReference type="SAM" id="SignalP"/>
    </source>
</evidence>
<dbReference type="STRING" id="1494590.ATN84_20650"/>
<accession>A0A135HPG2</accession>
<name>A0A135HPG2_9HYPH</name>
<comment type="similarity">
    <text evidence="1 4">Belongs to the bacterial solute-binding protein 3 family.</text>
</comment>
<dbReference type="GO" id="GO:0006865">
    <property type="term" value="P:amino acid transport"/>
    <property type="evidence" value="ECO:0007669"/>
    <property type="project" value="TreeGrafter"/>
</dbReference>
<feature type="chain" id="PRO_5007465185" evidence="5">
    <location>
        <begin position="31"/>
        <end position="286"/>
    </location>
</feature>
<dbReference type="RefSeq" id="WP_068884875.1">
    <property type="nucleotide sequence ID" value="NZ_LNTU01000039.1"/>
</dbReference>
<dbReference type="EMBL" id="LNTU01000039">
    <property type="protein sequence ID" value="KXF75095.1"/>
    <property type="molecule type" value="Genomic_DNA"/>
</dbReference>
<organism evidence="7 8">
    <name type="scientific">Paramesorhizobium deserti</name>
    <dbReference type="NCBI Taxonomy" id="1494590"/>
    <lineage>
        <taxon>Bacteria</taxon>
        <taxon>Pseudomonadati</taxon>
        <taxon>Pseudomonadota</taxon>
        <taxon>Alphaproteobacteria</taxon>
        <taxon>Hyphomicrobiales</taxon>
        <taxon>Phyllobacteriaceae</taxon>
        <taxon>Paramesorhizobium</taxon>
    </lineage>
</organism>
<evidence type="ECO:0000313" key="7">
    <source>
        <dbReference type="EMBL" id="KXF75095.1"/>
    </source>
</evidence>
<feature type="domain" description="Solute-binding protein family 3/N-terminal" evidence="6">
    <location>
        <begin position="43"/>
        <end position="264"/>
    </location>
</feature>
<evidence type="ECO:0000313" key="8">
    <source>
        <dbReference type="Proteomes" id="UP000070107"/>
    </source>
</evidence>
<dbReference type="InterPro" id="IPR001638">
    <property type="entry name" value="Solute-binding_3/MltF_N"/>
</dbReference>
<dbReference type="PROSITE" id="PS01039">
    <property type="entry name" value="SBP_BACTERIAL_3"/>
    <property type="match status" value="1"/>
</dbReference>
<keyword evidence="3 5" id="KW-0732">Signal</keyword>
<sequence length="286" mass="31338">MERRYTLKSIAALALTLAASTVLSINGAQAAGSRLTEIIDRGTVRVGVLGAFKPWSFPSPDGSMQGIEIDLAHTVADTLGVKLEPVVITSANRMQFLQQGKIDLIIGGMYDTADRRKVVGIIEPAYWTSGPTLLAKEGIIKDWKDIAGKPVCGKQGVFYNKTIETEYKAKVVAFTGNTEGKEALRSGKCVAWVYDDASITADLASGEWEGYEMPVSVLYNNPWAAAVPLEELDRAWGVFMSGMAYRWQASGKLLELEKKWNVKPSDWIAEQHDKAKWDASYLKAGN</sequence>
<dbReference type="PANTHER" id="PTHR30085:SF6">
    <property type="entry name" value="ABC TRANSPORTER GLUTAMINE-BINDING PROTEIN GLNH"/>
    <property type="match status" value="1"/>
</dbReference>
<dbReference type="SMART" id="SM00062">
    <property type="entry name" value="PBPb"/>
    <property type="match status" value="1"/>
</dbReference>
<evidence type="ECO:0000256" key="4">
    <source>
        <dbReference type="RuleBase" id="RU003744"/>
    </source>
</evidence>
<feature type="signal peptide" evidence="5">
    <location>
        <begin position="1"/>
        <end position="30"/>
    </location>
</feature>
<dbReference type="GO" id="GO:0005576">
    <property type="term" value="C:extracellular region"/>
    <property type="evidence" value="ECO:0007669"/>
    <property type="project" value="TreeGrafter"/>
</dbReference>
<dbReference type="PANTHER" id="PTHR30085">
    <property type="entry name" value="AMINO ACID ABC TRANSPORTER PERMEASE"/>
    <property type="match status" value="1"/>
</dbReference>
<keyword evidence="8" id="KW-1185">Reference proteome</keyword>
<proteinExistence type="inferred from homology"/>
<dbReference type="Pfam" id="PF00497">
    <property type="entry name" value="SBP_bac_3"/>
    <property type="match status" value="1"/>
</dbReference>
<protein>
    <submittedName>
        <fullName evidence="7">ABC transporter substrate-binding protein</fullName>
    </submittedName>
</protein>
<evidence type="ECO:0000259" key="6">
    <source>
        <dbReference type="SMART" id="SM00062"/>
    </source>
</evidence>
<dbReference type="SUPFAM" id="SSF53850">
    <property type="entry name" value="Periplasmic binding protein-like II"/>
    <property type="match status" value="1"/>
</dbReference>
<evidence type="ECO:0000256" key="2">
    <source>
        <dbReference type="ARBA" id="ARBA00022448"/>
    </source>
</evidence>